<reference evidence="5" key="1">
    <citation type="submission" date="2011-09" db="EMBL/GenBank/DDBJ databases">
        <title>The permanent draft genome of Mucilaginibacter paludis DSM 18603.</title>
        <authorList>
            <consortium name="US DOE Joint Genome Institute (JGI-PGF)"/>
            <person name="Lucas S."/>
            <person name="Han J."/>
            <person name="Lapidus A."/>
            <person name="Bruce D."/>
            <person name="Goodwin L."/>
            <person name="Pitluck S."/>
            <person name="Peters L."/>
            <person name="Kyrpides N."/>
            <person name="Mavromatis K."/>
            <person name="Ivanova N."/>
            <person name="Mikhailova N."/>
            <person name="Held B."/>
            <person name="Detter J.C."/>
            <person name="Tapia R."/>
            <person name="Han C."/>
            <person name="Land M."/>
            <person name="Hauser L."/>
            <person name="Markowitz V."/>
            <person name="Cheng J.-F."/>
            <person name="Hugenholtz P."/>
            <person name="Woyke T."/>
            <person name="Wu D."/>
            <person name="Tindall B."/>
            <person name="Brambilla E."/>
            <person name="Klenk H.-P."/>
            <person name="Eisen J.A."/>
        </authorList>
    </citation>
    <scope>NUCLEOTIDE SEQUENCE [LARGE SCALE GENOMIC DNA]</scope>
    <source>
        <strain evidence="5">DSM 18603</strain>
    </source>
</reference>
<evidence type="ECO:0000259" key="4">
    <source>
        <dbReference type="PROSITE" id="PS51186"/>
    </source>
</evidence>
<gene>
    <name evidence="5" type="ORF">Mucpa_5346</name>
</gene>
<name>H1Y7J9_9SPHI</name>
<dbReference type="CDD" id="cd04301">
    <property type="entry name" value="NAT_SF"/>
    <property type="match status" value="1"/>
</dbReference>
<dbReference type="AlphaFoldDB" id="H1Y7J9"/>
<evidence type="ECO:0000256" key="2">
    <source>
        <dbReference type="ARBA" id="ARBA00023315"/>
    </source>
</evidence>
<evidence type="ECO:0000256" key="1">
    <source>
        <dbReference type="ARBA" id="ARBA00022679"/>
    </source>
</evidence>
<dbReference type="Gene3D" id="3.40.630.30">
    <property type="match status" value="1"/>
</dbReference>
<keyword evidence="2" id="KW-0012">Acyltransferase</keyword>
<dbReference type="InterPro" id="IPR050832">
    <property type="entry name" value="Bact_Acetyltransf"/>
</dbReference>
<dbReference type="InterPro" id="IPR036388">
    <property type="entry name" value="WH-like_DNA-bd_sf"/>
</dbReference>
<dbReference type="Gene3D" id="1.10.10.10">
    <property type="entry name" value="Winged helix-like DNA-binding domain superfamily/Winged helix DNA-binding domain"/>
    <property type="match status" value="1"/>
</dbReference>
<dbReference type="PROSITE" id="PS50995">
    <property type="entry name" value="HTH_MARR_2"/>
    <property type="match status" value="1"/>
</dbReference>
<proteinExistence type="predicted"/>
<keyword evidence="6" id="KW-1185">Reference proteome</keyword>
<keyword evidence="1" id="KW-0808">Transferase</keyword>
<dbReference type="STRING" id="714943.Mucpa_5346"/>
<dbReference type="HOGENOM" id="CLU_069593_0_0_10"/>
<dbReference type="GO" id="GO:0016747">
    <property type="term" value="F:acyltransferase activity, transferring groups other than amino-acyl groups"/>
    <property type="evidence" value="ECO:0007669"/>
    <property type="project" value="InterPro"/>
</dbReference>
<evidence type="ECO:0000259" key="3">
    <source>
        <dbReference type="PROSITE" id="PS50995"/>
    </source>
</evidence>
<dbReference type="SUPFAM" id="SSF55729">
    <property type="entry name" value="Acyl-CoA N-acyltransferases (Nat)"/>
    <property type="match status" value="1"/>
</dbReference>
<dbReference type="PANTHER" id="PTHR43877">
    <property type="entry name" value="AMINOALKYLPHOSPHONATE N-ACETYLTRANSFERASE-RELATED-RELATED"/>
    <property type="match status" value="1"/>
</dbReference>
<dbReference type="InterPro" id="IPR016181">
    <property type="entry name" value="Acyl_CoA_acyltransferase"/>
</dbReference>
<dbReference type="CDD" id="cd00090">
    <property type="entry name" value="HTH_ARSR"/>
    <property type="match status" value="1"/>
</dbReference>
<dbReference type="RefSeq" id="WP_008510616.1">
    <property type="nucleotide sequence ID" value="NZ_CM001403.1"/>
</dbReference>
<dbReference type="InterPro" id="IPR011991">
    <property type="entry name" value="ArsR-like_HTH"/>
</dbReference>
<dbReference type="GO" id="GO:0003700">
    <property type="term" value="F:DNA-binding transcription factor activity"/>
    <property type="evidence" value="ECO:0007669"/>
    <property type="project" value="InterPro"/>
</dbReference>
<dbReference type="SMART" id="SM00347">
    <property type="entry name" value="HTH_MARR"/>
    <property type="match status" value="1"/>
</dbReference>
<accession>H1Y7J9</accession>
<dbReference type="OrthoDB" id="1431064at2"/>
<evidence type="ECO:0000313" key="6">
    <source>
        <dbReference type="Proteomes" id="UP000002774"/>
    </source>
</evidence>
<dbReference type="InterPro" id="IPR036390">
    <property type="entry name" value="WH_DNA-bd_sf"/>
</dbReference>
<evidence type="ECO:0000313" key="5">
    <source>
        <dbReference type="EMBL" id="EHQ29420.1"/>
    </source>
</evidence>
<dbReference type="PANTHER" id="PTHR43877:SF2">
    <property type="entry name" value="AMINOALKYLPHOSPHONATE N-ACETYLTRANSFERASE-RELATED"/>
    <property type="match status" value="1"/>
</dbReference>
<dbReference type="InterPro" id="IPR000835">
    <property type="entry name" value="HTH_MarR-typ"/>
</dbReference>
<dbReference type="EMBL" id="CM001403">
    <property type="protein sequence ID" value="EHQ29420.1"/>
    <property type="molecule type" value="Genomic_DNA"/>
</dbReference>
<dbReference type="eggNOG" id="COG0456">
    <property type="taxonomic scope" value="Bacteria"/>
</dbReference>
<protein>
    <submittedName>
        <fullName evidence="5">GCN5-related N-acetyltransferase</fullName>
    </submittedName>
</protein>
<sequence length="316" mass="36281">MKRNIIDKLEELAIGARMRRLYDIFAKDVALIYKDQQLDFEPKYFTLYYLISERQEVSVTEIAEELNLTHPGVIHLAGELEQLGFIESFKLSGDSRKRMLRLSAQGRQSLPKFTDVWNKIAGLNQSLFNSQQYNLLSAVKETEAMLEEKTYYQRFQAMFSPVADDQIRILDYEPSLAKYFKGLNIEWINTHFTVEEHDLEQLNHPEEHIINDGGKILFISLADEIVGTCALIKTGEAEYELAKMAVSPRFQGRQLGKKLMDAAIKKAVELKAKRVWLGSNTKLTAAINLYKKTGFKEIPIGSTPYARANIKMELYL</sequence>
<feature type="domain" description="N-acetyltransferase" evidence="4">
    <location>
        <begin position="167"/>
        <end position="316"/>
    </location>
</feature>
<dbReference type="Proteomes" id="UP000002774">
    <property type="component" value="Chromosome"/>
</dbReference>
<feature type="domain" description="HTH marR-type" evidence="3">
    <location>
        <begin position="1"/>
        <end position="144"/>
    </location>
</feature>
<organism evidence="5 6">
    <name type="scientific">Mucilaginibacter paludis DSM 18603</name>
    <dbReference type="NCBI Taxonomy" id="714943"/>
    <lineage>
        <taxon>Bacteria</taxon>
        <taxon>Pseudomonadati</taxon>
        <taxon>Bacteroidota</taxon>
        <taxon>Sphingobacteriia</taxon>
        <taxon>Sphingobacteriales</taxon>
        <taxon>Sphingobacteriaceae</taxon>
        <taxon>Mucilaginibacter</taxon>
    </lineage>
</organism>
<dbReference type="SUPFAM" id="SSF46785">
    <property type="entry name" value="Winged helix' DNA-binding domain"/>
    <property type="match status" value="1"/>
</dbReference>
<dbReference type="PROSITE" id="PS51186">
    <property type="entry name" value="GNAT"/>
    <property type="match status" value="1"/>
</dbReference>
<dbReference type="InterPro" id="IPR000182">
    <property type="entry name" value="GNAT_dom"/>
</dbReference>
<dbReference type="eggNOG" id="COG1846">
    <property type="taxonomic scope" value="Bacteria"/>
</dbReference>
<dbReference type="Pfam" id="PF00583">
    <property type="entry name" value="Acetyltransf_1"/>
    <property type="match status" value="1"/>
</dbReference>